<accession>A0A645DM87</accession>
<sequence length="66" mass="7597">MARVQIGVMALRKPNGEFLPSTPIYEDIPDTQIKPSKLTATEERQCDELTKMLVKKFKQYKDGIKK</sequence>
<proteinExistence type="predicted"/>
<organism evidence="1">
    <name type="scientific">bioreactor metagenome</name>
    <dbReference type="NCBI Taxonomy" id="1076179"/>
    <lineage>
        <taxon>unclassified sequences</taxon>
        <taxon>metagenomes</taxon>
        <taxon>ecological metagenomes</taxon>
    </lineage>
</organism>
<dbReference type="EMBL" id="VSSQ01037780">
    <property type="protein sequence ID" value="MPM90560.1"/>
    <property type="molecule type" value="Genomic_DNA"/>
</dbReference>
<name>A0A645DM87_9ZZZZ</name>
<reference evidence="1" key="1">
    <citation type="submission" date="2019-08" db="EMBL/GenBank/DDBJ databases">
        <authorList>
            <person name="Kucharzyk K."/>
            <person name="Murdoch R.W."/>
            <person name="Higgins S."/>
            <person name="Loffler F."/>
        </authorList>
    </citation>
    <scope>NUCLEOTIDE SEQUENCE</scope>
</reference>
<dbReference type="AlphaFoldDB" id="A0A645DM87"/>
<gene>
    <name evidence="1" type="ORF">SDC9_137681</name>
</gene>
<comment type="caution">
    <text evidence="1">The sequence shown here is derived from an EMBL/GenBank/DDBJ whole genome shotgun (WGS) entry which is preliminary data.</text>
</comment>
<evidence type="ECO:0000313" key="1">
    <source>
        <dbReference type="EMBL" id="MPM90560.1"/>
    </source>
</evidence>
<protein>
    <submittedName>
        <fullName evidence="1">Uncharacterized protein</fullName>
    </submittedName>
</protein>